<dbReference type="Pfam" id="PF06781">
    <property type="entry name" value="CrgA"/>
    <property type="match status" value="1"/>
</dbReference>
<organism evidence="7">
    <name type="scientific">freshwater metagenome</name>
    <dbReference type="NCBI Taxonomy" id="449393"/>
    <lineage>
        <taxon>unclassified sequences</taxon>
        <taxon>metagenomes</taxon>
        <taxon>ecological metagenomes</taxon>
    </lineage>
</organism>
<evidence type="ECO:0000256" key="3">
    <source>
        <dbReference type="ARBA" id="ARBA00022989"/>
    </source>
</evidence>
<evidence type="ECO:0000256" key="4">
    <source>
        <dbReference type="ARBA" id="ARBA00023136"/>
    </source>
</evidence>
<dbReference type="AlphaFoldDB" id="A0A6J6E3V9"/>
<evidence type="ECO:0000256" key="2">
    <source>
        <dbReference type="ARBA" id="ARBA00022692"/>
    </source>
</evidence>
<dbReference type="EMBL" id="CAEZTH010000141">
    <property type="protein sequence ID" value="CAB4569969.1"/>
    <property type="molecule type" value="Genomic_DNA"/>
</dbReference>
<feature type="transmembrane region" description="Helical" evidence="6">
    <location>
        <begin position="89"/>
        <end position="106"/>
    </location>
</feature>
<feature type="region of interest" description="Disordered" evidence="5">
    <location>
        <begin position="1"/>
        <end position="21"/>
    </location>
</feature>
<name>A0A6J6E3V9_9ZZZZ</name>
<gene>
    <name evidence="7" type="ORF">UFOPK1639_00935</name>
</gene>
<accession>A0A6J6E3V9</accession>
<reference evidence="7" key="1">
    <citation type="submission" date="2020-05" db="EMBL/GenBank/DDBJ databases">
        <authorList>
            <person name="Chiriac C."/>
            <person name="Salcher M."/>
            <person name="Ghai R."/>
            <person name="Kavagutti S V."/>
        </authorList>
    </citation>
    <scope>NUCLEOTIDE SEQUENCE</scope>
</reference>
<evidence type="ECO:0000256" key="1">
    <source>
        <dbReference type="ARBA" id="ARBA00022475"/>
    </source>
</evidence>
<proteinExistence type="inferred from homology"/>
<keyword evidence="2 6" id="KW-0812">Transmembrane</keyword>
<feature type="transmembrane region" description="Helical" evidence="6">
    <location>
        <begin position="47"/>
        <end position="69"/>
    </location>
</feature>
<sequence length="107" mass="12141">MTMPKLTATPEDDSSLPKKRSLKLPKRKPKIEKVAKSRNSEDALNPVWFKPVMFGFMIVGLFWIITYYVTSAQFPLGAATPLNLSNWNILIGFGIAMVGFMMSTRWK</sequence>
<dbReference type="InterPro" id="IPR009619">
    <property type="entry name" value="CrgA"/>
</dbReference>
<dbReference type="HAMAP" id="MF_00631">
    <property type="entry name" value="CrgA"/>
    <property type="match status" value="1"/>
</dbReference>
<keyword evidence="1" id="KW-1003">Cell membrane</keyword>
<evidence type="ECO:0000313" key="7">
    <source>
        <dbReference type="EMBL" id="CAB4569969.1"/>
    </source>
</evidence>
<evidence type="ECO:0000256" key="5">
    <source>
        <dbReference type="SAM" id="MobiDB-lite"/>
    </source>
</evidence>
<protein>
    <submittedName>
        <fullName evidence="7">Unannotated protein</fullName>
    </submittedName>
</protein>
<keyword evidence="4 6" id="KW-0472">Membrane</keyword>
<evidence type="ECO:0000256" key="6">
    <source>
        <dbReference type="SAM" id="Phobius"/>
    </source>
</evidence>
<keyword evidence="3 6" id="KW-1133">Transmembrane helix</keyword>